<name>A0ABW8SB75_9CLOT</name>
<dbReference type="CDD" id="cd11378">
    <property type="entry name" value="DUF296"/>
    <property type="match status" value="1"/>
</dbReference>
<dbReference type="Pfam" id="PF03479">
    <property type="entry name" value="PCC"/>
    <property type="match status" value="1"/>
</dbReference>
<dbReference type="PANTHER" id="PTHR34988">
    <property type="entry name" value="PROTEIN, PUTATIVE-RELATED"/>
    <property type="match status" value="1"/>
</dbReference>
<proteinExistence type="predicted"/>
<dbReference type="InterPro" id="IPR025707">
    <property type="entry name" value="DNA_bp_PD1"/>
</dbReference>
<keyword evidence="3" id="KW-1185">Reference proteome</keyword>
<comment type="caution">
    <text evidence="2">The sequence shown here is derived from an EMBL/GenBank/DDBJ whole genome shotgun (WGS) entry which is preliminary data.</text>
</comment>
<keyword evidence="2" id="KW-0238">DNA-binding</keyword>
<protein>
    <submittedName>
        <fullName evidence="2">PPC domain-containing DNA-binding protein</fullName>
    </submittedName>
</protein>
<dbReference type="InterPro" id="IPR005175">
    <property type="entry name" value="PPC_dom"/>
</dbReference>
<dbReference type="GO" id="GO:0003677">
    <property type="term" value="F:DNA binding"/>
    <property type="evidence" value="ECO:0007669"/>
    <property type="project" value="UniProtKB-KW"/>
</dbReference>
<dbReference type="PIRSF" id="PIRSF016702">
    <property type="entry name" value="DNA_bp_PD1"/>
    <property type="match status" value="1"/>
</dbReference>
<feature type="domain" description="PPC" evidence="1">
    <location>
        <begin position="4"/>
        <end position="140"/>
    </location>
</feature>
<dbReference type="EMBL" id="JBJIAB010000034">
    <property type="protein sequence ID" value="MFL0167455.1"/>
    <property type="molecule type" value="Genomic_DNA"/>
</dbReference>
<dbReference type="SUPFAM" id="SSF117856">
    <property type="entry name" value="AF0104/ALDC/Ptd012-like"/>
    <property type="match status" value="1"/>
</dbReference>
<dbReference type="Gene3D" id="3.30.1330.80">
    <property type="entry name" value="Hypothetical protein, similar to alpha- acetolactate decarboxylase, domain 2"/>
    <property type="match status" value="1"/>
</dbReference>
<evidence type="ECO:0000313" key="2">
    <source>
        <dbReference type="EMBL" id="MFL0167455.1"/>
    </source>
</evidence>
<dbReference type="RefSeq" id="WP_406762263.1">
    <property type="nucleotide sequence ID" value="NZ_JBJIAB010000034.1"/>
</dbReference>
<organism evidence="2 3">
    <name type="scientific">Candidatus Clostridium helianthi</name>
    <dbReference type="NCBI Taxonomy" id="3381660"/>
    <lineage>
        <taxon>Bacteria</taxon>
        <taxon>Bacillati</taxon>
        <taxon>Bacillota</taxon>
        <taxon>Clostridia</taxon>
        <taxon>Eubacteriales</taxon>
        <taxon>Clostridiaceae</taxon>
        <taxon>Clostridium</taxon>
    </lineage>
</organism>
<dbReference type="Proteomes" id="UP001623600">
    <property type="component" value="Unassembled WGS sequence"/>
</dbReference>
<gene>
    <name evidence="2" type="ORF">ACJDTP_20515</name>
</gene>
<sequence>MKFRKINSDYVIKMEKGDDLVKEIAKLCKSENIKGGYFTGIGALSNVKLGWFNPVEKVYQTKDFDQYFEITSLVGNVGRLPNGDPLVHNHVTLSDSNFSVTAGHLFEGKVSLAVEIFLRDLGEELEKAQDPELHLNFLKL</sequence>
<reference evidence="2 3" key="1">
    <citation type="submission" date="2024-11" db="EMBL/GenBank/DDBJ databases">
        <authorList>
            <person name="Heng Y.C."/>
            <person name="Lim A.C.H."/>
            <person name="Lee J.K.Y."/>
            <person name="Kittelmann S."/>
        </authorList>
    </citation>
    <scope>NUCLEOTIDE SEQUENCE [LARGE SCALE GENOMIC DNA]</scope>
    <source>
        <strain evidence="2 3">WILCCON 0112</strain>
    </source>
</reference>
<dbReference type="PANTHER" id="PTHR34988:SF1">
    <property type="entry name" value="DNA-BINDING PROTEIN"/>
    <property type="match status" value="1"/>
</dbReference>
<evidence type="ECO:0000259" key="1">
    <source>
        <dbReference type="PROSITE" id="PS51742"/>
    </source>
</evidence>
<accession>A0ABW8SB75</accession>
<dbReference type="PROSITE" id="PS51742">
    <property type="entry name" value="PPC"/>
    <property type="match status" value="1"/>
</dbReference>
<evidence type="ECO:0000313" key="3">
    <source>
        <dbReference type="Proteomes" id="UP001623600"/>
    </source>
</evidence>